<proteinExistence type="predicted"/>
<comment type="caution">
    <text evidence="2">The sequence shown here is derived from an EMBL/GenBank/DDBJ whole genome shotgun (WGS) entry which is preliminary data.</text>
</comment>
<dbReference type="EMBL" id="JBHFEH010000172">
    <property type="protein sequence ID" value="KAL2044633.1"/>
    <property type="molecule type" value="Genomic_DNA"/>
</dbReference>
<name>A0ABR4AMG4_9LECA</name>
<feature type="compositionally biased region" description="Basic and acidic residues" evidence="1">
    <location>
        <begin position="64"/>
        <end position="82"/>
    </location>
</feature>
<accession>A0ABR4AMG4</accession>
<evidence type="ECO:0000313" key="3">
    <source>
        <dbReference type="Proteomes" id="UP001590951"/>
    </source>
</evidence>
<sequence length="82" mass="9749">MRDQIARLEDFEKSATAELDRRIRESEESSKQQLVEANKQIKRLENASLEHEQHLRSTVQKHRKDLEERNMGHEQELKEVPG</sequence>
<feature type="compositionally biased region" description="Basic and acidic residues" evidence="1">
    <location>
        <begin position="46"/>
        <end position="55"/>
    </location>
</feature>
<organism evidence="2 3">
    <name type="scientific">Lepraria finkii</name>
    <dbReference type="NCBI Taxonomy" id="1340010"/>
    <lineage>
        <taxon>Eukaryota</taxon>
        <taxon>Fungi</taxon>
        <taxon>Dikarya</taxon>
        <taxon>Ascomycota</taxon>
        <taxon>Pezizomycotina</taxon>
        <taxon>Lecanoromycetes</taxon>
        <taxon>OSLEUM clade</taxon>
        <taxon>Lecanoromycetidae</taxon>
        <taxon>Lecanorales</taxon>
        <taxon>Lecanorineae</taxon>
        <taxon>Stereocaulaceae</taxon>
        <taxon>Lepraria</taxon>
    </lineage>
</organism>
<reference evidence="2 3" key="1">
    <citation type="submission" date="2024-09" db="EMBL/GenBank/DDBJ databases">
        <title>Rethinking Asexuality: The Enigmatic Case of Functional Sexual Genes in Lepraria (Stereocaulaceae).</title>
        <authorList>
            <person name="Doellman M."/>
            <person name="Sun Y."/>
            <person name="Barcenas-Pena A."/>
            <person name="Lumbsch H.T."/>
            <person name="Grewe F."/>
        </authorList>
    </citation>
    <scope>NUCLEOTIDE SEQUENCE [LARGE SCALE GENOMIC DNA]</scope>
    <source>
        <strain evidence="2 3">Grewe 0041</strain>
    </source>
</reference>
<keyword evidence="3" id="KW-1185">Reference proteome</keyword>
<evidence type="ECO:0000313" key="2">
    <source>
        <dbReference type="EMBL" id="KAL2044633.1"/>
    </source>
</evidence>
<protein>
    <submittedName>
        <fullName evidence="2">Uncharacterized protein</fullName>
    </submittedName>
</protein>
<evidence type="ECO:0000256" key="1">
    <source>
        <dbReference type="SAM" id="MobiDB-lite"/>
    </source>
</evidence>
<gene>
    <name evidence="2" type="ORF">ABVK25_012267</name>
</gene>
<dbReference type="Proteomes" id="UP001590951">
    <property type="component" value="Unassembled WGS sequence"/>
</dbReference>
<feature type="region of interest" description="Disordered" evidence="1">
    <location>
        <begin position="46"/>
        <end position="82"/>
    </location>
</feature>